<reference evidence="2 3" key="1">
    <citation type="submission" date="2019-11" db="EMBL/GenBank/DDBJ databases">
        <title>Winogradskyella ouciana sp. nov., isolated from the hadal seawater of the Mariana Trench.</title>
        <authorList>
            <person name="Liu R."/>
        </authorList>
    </citation>
    <scope>NUCLEOTIDE SEQUENCE [LARGE SCALE GENOMIC DNA]</scope>
    <source>
        <strain evidence="2 3">ZXX205</strain>
    </source>
</reference>
<dbReference type="SMART" id="SM00507">
    <property type="entry name" value="HNHc"/>
    <property type="match status" value="1"/>
</dbReference>
<comment type="caution">
    <text evidence="2">The sequence shown here is derived from an EMBL/GenBank/DDBJ whole genome shotgun (WGS) entry which is preliminary data.</text>
</comment>
<dbReference type="InterPro" id="IPR003615">
    <property type="entry name" value="HNH_nuc"/>
</dbReference>
<keyword evidence="2" id="KW-0540">Nuclease</keyword>
<feature type="domain" description="HNH nuclease" evidence="1">
    <location>
        <begin position="168"/>
        <end position="232"/>
    </location>
</feature>
<sequence>MGILIIFKIKVLMAKITQEHIKKSFEIAKSIYENRITQKKGLDELVDFGMNRNSASDYVYNYQCMMIGKLMTRNSNVFGTEYYLSKIYENEGEKGLQNALISLSAHLDYYENVSNTRVLKRRKIYNKYLEKLENKTQLVFPDEIEKSEKFLEGKSKKVYVNVFERNTAARNKCIDYYGYICQICDFDFEKKYGEIGRHFIHVHHIIDISSIGAEYELNPILDLVPVCPNCHAMLHKRKPAYSLEEIKKLI</sequence>
<dbReference type="EMBL" id="WJYA01000002">
    <property type="protein sequence ID" value="MTE25669.1"/>
    <property type="molecule type" value="Genomic_DNA"/>
</dbReference>
<protein>
    <submittedName>
        <fullName evidence="2">HNH endonuclease</fullName>
    </submittedName>
</protein>
<dbReference type="GO" id="GO:0008270">
    <property type="term" value="F:zinc ion binding"/>
    <property type="evidence" value="ECO:0007669"/>
    <property type="project" value="InterPro"/>
</dbReference>
<dbReference type="RefSeq" id="WP_155087504.1">
    <property type="nucleotide sequence ID" value="NZ_WJYA01000002.1"/>
</dbReference>
<dbReference type="Gene3D" id="1.10.30.50">
    <property type="match status" value="1"/>
</dbReference>
<dbReference type="Proteomes" id="UP000447545">
    <property type="component" value="Unassembled WGS sequence"/>
</dbReference>
<dbReference type="GO" id="GO:0004519">
    <property type="term" value="F:endonuclease activity"/>
    <property type="evidence" value="ECO:0007669"/>
    <property type="project" value="UniProtKB-KW"/>
</dbReference>
<proteinExistence type="predicted"/>
<dbReference type="GO" id="GO:0003676">
    <property type="term" value="F:nucleic acid binding"/>
    <property type="evidence" value="ECO:0007669"/>
    <property type="project" value="InterPro"/>
</dbReference>
<gene>
    <name evidence="2" type="ORF">F1003_01890</name>
</gene>
<evidence type="ECO:0000259" key="1">
    <source>
        <dbReference type="SMART" id="SM00507"/>
    </source>
</evidence>
<dbReference type="CDD" id="cd00085">
    <property type="entry name" value="HNHc"/>
    <property type="match status" value="1"/>
</dbReference>
<keyword evidence="2" id="KW-0255">Endonuclease</keyword>
<keyword evidence="2" id="KW-0378">Hydrolase</keyword>
<evidence type="ECO:0000313" key="3">
    <source>
        <dbReference type="Proteomes" id="UP000447545"/>
    </source>
</evidence>
<accession>A0A7K1GCT9</accession>
<dbReference type="AlphaFoldDB" id="A0A7K1GCT9"/>
<name>A0A7K1GCT9_9FLAO</name>
<evidence type="ECO:0000313" key="2">
    <source>
        <dbReference type="EMBL" id="MTE25669.1"/>
    </source>
</evidence>
<organism evidence="2 3">
    <name type="scientific">Winogradskyella ouciana</name>
    <dbReference type="NCBI Taxonomy" id="2608631"/>
    <lineage>
        <taxon>Bacteria</taxon>
        <taxon>Pseudomonadati</taxon>
        <taxon>Bacteroidota</taxon>
        <taxon>Flavobacteriia</taxon>
        <taxon>Flavobacteriales</taxon>
        <taxon>Flavobacteriaceae</taxon>
        <taxon>Winogradskyella</taxon>
    </lineage>
</organism>
<keyword evidence="3" id="KW-1185">Reference proteome</keyword>
<dbReference type="Pfam" id="PF01844">
    <property type="entry name" value="HNH"/>
    <property type="match status" value="1"/>
</dbReference>
<dbReference type="InterPro" id="IPR002711">
    <property type="entry name" value="HNH"/>
</dbReference>